<dbReference type="InterPro" id="IPR001507">
    <property type="entry name" value="ZP_dom"/>
</dbReference>
<dbReference type="PROSITE" id="PS51034">
    <property type="entry name" value="ZP_2"/>
    <property type="match status" value="1"/>
</dbReference>
<dbReference type="PANTHER" id="PTHR46560">
    <property type="entry name" value="CYPHER, ISOFORM B"/>
    <property type="match status" value="1"/>
</dbReference>
<feature type="non-terminal residue" evidence="3">
    <location>
        <position position="368"/>
    </location>
</feature>
<organism evidence="3 4">
    <name type="scientific">Euroglyphus maynei</name>
    <name type="common">Mayne's house dust mite</name>
    <dbReference type="NCBI Taxonomy" id="6958"/>
    <lineage>
        <taxon>Eukaryota</taxon>
        <taxon>Metazoa</taxon>
        <taxon>Ecdysozoa</taxon>
        <taxon>Arthropoda</taxon>
        <taxon>Chelicerata</taxon>
        <taxon>Arachnida</taxon>
        <taxon>Acari</taxon>
        <taxon>Acariformes</taxon>
        <taxon>Sarcoptiformes</taxon>
        <taxon>Astigmata</taxon>
        <taxon>Psoroptidia</taxon>
        <taxon>Analgoidea</taxon>
        <taxon>Pyroglyphidae</taxon>
        <taxon>Pyroglyphinae</taxon>
        <taxon>Euroglyphus</taxon>
    </lineage>
</organism>
<gene>
    <name evidence="3" type="ORF">BLA29_004725</name>
</gene>
<evidence type="ECO:0000256" key="1">
    <source>
        <dbReference type="ARBA" id="ARBA00023157"/>
    </source>
</evidence>
<protein>
    <submittedName>
        <fullName evidence="3">Zona pellucida-like domain containing protein</fullName>
    </submittedName>
</protein>
<dbReference type="EMBL" id="MUJZ01007438">
    <property type="protein sequence ID" value="OTF82646.1"/>
    <property type="molecule type" value="Genomic_DNA"/>
</dbReference>
<reference evidence="3 4" key="1">
    <citation type="submission" date="2017-03" db="EMBL/GenBank/DDBJ databases">
        <title>Genome Survey of Euroglyphus maynei.</title>
        <authorList>
            <person name="Arlian L.G."/>
            <person name="Morgan M.S."/>
            <person name="Rider S.D."/>
        </authorList>
    </citation>
    <scope>NUCLEOTIDE SEQUENCE [LARGE SCALE GENOMIC DNA]</scope>
    <source>
        <strain evidence="3">Arlian Lab</strain>
        <tissue evidence="3">Whole body</tissue>
    </source>
</reference>
<dbReference type="Gene3D" id="2.60.40.4100">
    <property type="entry name" value="Zona pellucida, ZP-C domain"/>
    <property type="match status" value="1"/>
</dbReference>
<accession>A0A1Y3BST4</accession>
<feature type="domain" description="ZP" evidence="2">
    <location>
        <begin position="1"/>
        <end position="136"/>
    </location>
</feature>
<keyword evidence="1" id="KW-1015">Disulfide bond</keyword>
<name>A0A1Y3BST4_EURMA</name>
<dbReference type="Pfam" id="PF00100">
    <property type="entry name" value="Zona_pellucida"/>
    <property type="match status" value="1"/>
</dbReference>
<keyword evidence="4" id="KW-1185">Reference proteome</keyword>
<comment type="caution">
    <text evidence="3">The sequence shown here is derived from an EMBL/GenBank/DDBJ whole genome shotgun (WGS) entry which is preliminary data.</text>
</comment>
<dbReference type="InterPro" id="IPR055355">
    <property type="entry name" value="ZP-C"/>
</dbReference>
<dbReference type="AlphaFoldDB" id="A0A1Y3BST4"/>
<dbReference type="InterPro" id="IPR042235">
    <property type="entry name" value="ZP-C_dom"/>
</dbReference>
<evidence type="ECO:0000313" key="4">
    <source>
        <dbReference type="Proteomes" id="UP000194236"/>
    </source>
</evidence>
<dbReference type="Proteomes" id="UP000194236">
    <property type="component" value="Unassembled WGS sequence"/>
</dbReference>
<evidence type="ECO:0000259" key="2">
    <source>
        <dbReference type="PROSITE" id="PS51034"/>
    </source>
</evidence>
<dbReference type="OrthoDB" id="10062424at2759"/>
<dbReference type="PANTHER" id="PTHR46560:SF1">
    <property type="entry name" value="MINIATURE"/>
    <property type="match status" value="1"/>
</dbReference>
<sequence>MNFQGDEIDCWMSIQEGKGPWSNEINRIVTVGQPLTIVVAINDKKNQFDMKVKSCFAHDGIRAPIYLIDEDGCILRTKMISPFQKIRGLKGKASLISYAQFLAFKFPDSVDVQIQCTVEVCRNGCMDTCNDGISSNPQQQRPRHQDHHRNDFHKDTIFKIENVTSHRFLMDNKDDLLVSADTNKEPITADVHIINSDNKDSVQPLHIVNDDDMSDENDKRNYLDIIADYLHNIMTIPLSPIYSMPMPLTMGPMTPPIHHQPSKSNGFGSLLNPFNSLKLFSNGNNNGGNGIVGNKKYIPQIFSNYFQQKRPPPSSSSASMMMNLPNDNFELLLNSAIPSSPNGGRIYRSRRYINDKQGEIGLKKGFQV</sequence>
<proteinExistence type="predicted"/>
<evidence type="ECO:0000313" key="3">
    <source>
        <dbReference type="EMBL" id="OTF82646.1"/>
    </source>
</evidence>